<dbReference type="Proteomes" id="UP000187203">
    <property type="component" value="Unassembled WGS sequence"/>
</dbReference>
<dbReference type="AlphaFoldDB" id="A0A1R3JWI7"/>
<dbReference type="PANTHER" id="PTHR16487:SF0">
    <property type="entry name" value="PROTEIN PHOSPHATASE 4 REGULATORY SUBUNIT 2-RELATED"/>
    <property type="match status" value="1"/>
</dbReference>
<dbReference type="EMBL" id="AWUE01015173">
    <property type="protein sequence ID" value="OMO99213.1"/>
    <property type="molecule type" value="Genomic_DNA"/>
</dbReference>
<sequence>MLSFQLKLVLNEYPEAKMTTDQQNASLGETYIELVARLDEDKKSAIVPLPFQMWYLSIYGLRMGNRLDSFVVVFGAGWRKMSALGLDFKCEKSIYCMLENLLVTSTLTVCTNPYPQMMPKPEKESDEAQPQLNSIQNGIEPMVGDRDEIMTEVEEADIEDMTIDMDAFQEMVGSKANSTAAGNS</sequence>
<dbReference type="GO" id="GO:0019888">
    <property type="term" value="F:protein phosphatase regulator activity"/>
    <property type="evidence" value="ECO:0007669"/>
    <property type="project" value="InterPro"/>
</dbReference>
<dbReference type="OrthoDB" id="341898at2759"/>
<dbReference type="InterPro" id="IPR015267">
    <property type="entry name" value="PPP4R2"/>
</dbReference>
<dbReference type="GO" id="GO:0005737">
    <property type="term" value="C:cytoplasm"/>
    <property type="evidence" value="ECO:0007669"/>
    <property type="project" value="TreeGrafter"/>
</dbReference>
<evidence type="ECO:0000313" key="3">
    <source>
        <dbReference type="Proteomes" id="UP000187203"/>
    </source>
</evidence>
<comment type="similarity">
    <text evidence="1">Belongs to the PPP4R2 family.</text>
</comment>
<accession>A0A1R3JWI7</accession>
<evidence type="ECO:0000313" key="2">
    <source>
        <dbReference type="EMBL" id="OMO99213.1"/>
    </source>
</evidence>
<protein>
    <submittedName>
        <fullName evidence="2">Uncharacterized protein</fullName>
    </submittedName>
</protein>
<comment type="caution">
    <text evidence="2">The sequence shown here is derived from an EMBL/GenBank/DDBJ whole genome shotgun (WGS) entry which is preliminary data.</text>
</comment>
<evidence type="ECO:0000256" key="1">
    <source>
        <dbReference type="ARBA" id="ARBA00009207"/>
    </source>
</evidence>
<dbReference type="GO" id="GO:0005634">
    <property type="term" value="C:nucleus"/>
    <property type="evidence" value="ECO:0007669"/>
    <property type="project" value="TreeGrafter"/>
</dbReference>
<gene>
    <name evidence="2" type="ORF">COLO4_13442</name>
</gene>
<organism evidence="2 3">
    <name type="scientific">Corchorus olitorius</name>
    <dbReference type="NCBI Taxonomy" id="93759"/>
    <lineage>
        <taxon>Eukaryota</taxon>
        <taxon>Viridiplantae</taxon>
        <taxon>Streptophyta</taxon>
        <taxon>Embryophyta</taxon>
        <taxon>Tracheophyta</taxon>
        <taxon>Spermatophyta</taxon>
        <taxon>Magnoliopsida</taxon>
        <taxon>eudicotyledons</taxon>
        <taxon>Gunneridae</taxon>
        <taxon>Pentapetalae</taxon>
        <taxon>rosids</taxon>
        <taxon>malvids</taxon>
        <taxon>Malvales</taxon>
        <taxon>Malvaceae</taxon>
        <taxon>Grewioideae</taxon>
        <taxon>Apeibeae</taxon>
        <taxon>Corchorus</taxon>
    </lineage>
</organism>
<name>A0A1R3JWI7_9ROSI</name>
<keyword evidence="3" id="KW-1185">Reference proteome</keyword>
<dbReference type="PANTHER" id="PTHR16487">
    <property type="entry name" value="PPP4R2-RELATED PROTEIN"/>
    <property type="match status" value="1"/>
</dbReference>
<reference evidence="3" key="1">
    <citation type="submission" date="2013-09" db="EMBL/GenBank/DDBJ databases">
        <title>Corchorus olitorius genome sequencing.</title>
        <authorList>
            <person name="Alam M."/>
            <person name="Haque M.S."/>
            <person name="Islam M.S."/>
            <person name="Emdad E.M."/>
            <person name="Islam M.M."/>
            <person name="Ahmed B."/>
            <person name="Halim A."/>
            <person name="Hossen Q.M.M."/>
            <person name="Hossain M.Z."/>
            <person name="Ahmed R."/>
            <person name="Khan M.M."/>
            <person name="Islam R."/>
            <person name="Rashid M.M."/>
            <person name="Khan S.A."/>
            <person name="Rahman M.S."/>
            <person name="Alam M."/>
            <person name="Yahiya A.S."/>
            <person name="Khan M.S."/>
            <person name="Azam M.S."/>
            <person name="Haque T."/>
            <person name="Lashkar M.Z.H."/>
            <person name="Akhand A.I."/>
            <person name="Morshed G."/>
            <person name="Roy S."/>
            <person name="Uddin K.S."/>
            <person name="Rabeya T."/>
            <person name="Hossain A.S."/>
            <person name="Chowdhury A."/>
            <person name="Snigdha A.R."/>
            <person name="Mortoza M.S."/>
            <person name="Matin S.A."/>
            <person name="Hoque S.M.E."/>
            <person name="Islam M.K."/>
            <person name="Roy D.K."/>
            <person name="Haider R."/>
            <person name="Moosa M.M."/>
            <person name="Elias S.M."/>
            <person name="Hasan A.M."/>
            <person name="Jahan S."/>
            <person name="Shafiuddin M."/>
            <person name="Mahmood N."/>
            <person name="Shommy N.S."/>
        </authorList>
    </citation>
    <scope>NUCLEOTIDE SEQUENCE [LARGE SCALE GENOMIC DNA]</scope>
    <source>
        <strain evidence="3">cv. O-4</strain>
    </source>
</reference>
<dbReference type="GO" id="GO:0030289">
    <property type="term" value="C:protein phosphatase 4 complex"/>
    <property type="evidence" value="ECO:0007669"/>
    <property type="project" value="InterPro"/>
</dbReference>
<proteinExistence type="inferred from homology"/>
<dbReference type="STRING" id="93759.A0A1R3JWI7"/>